<comment type="similarity">
    <text evidence="1">Belongs to the LysR transcriptional regulatory family.</text>
</comment>
<evidence type="ECO:0000313" key="7">
    <source>
        <dbReference type="Proteomes" id="UP000503017"/>
    </source>
</evidence>
<evidence type="ECO:0000256" key="4">
    <source>
        <dbReference type="ARBA" id="ARBA00023163"/>
    </source>
</evidence>
<dbReference type="GO" id="GO:0006351">
    <property type="term" value="P:DNA-templated transcription"/>
    <property type="evidence" value="ECO:0007669"/>
    <property type="project" value="TreeGrafter"/>
</dbReference>
<dbReference type="GO" id="GO:0003700">
    <property type="term" value="F:DNA-binding transcription factor activity"/>
    <property type="evidence" value="ECO:0007669"/>
    <property type="project" value="InterPro"/>
</dbReference>
<name>A0A6M7WP94_RHILI</name>
<keyword evidence="2" id="KW-0805">Transcription regulation</keyword>
<dbReference type="FunFam" id="1.10.10.10:FF:000001">
    <property type="entry name" value="LysR family transcriptional regulator"/>
    <property type="match status" value="1"/>
</dbReference>
<dbReference type="RefSeq" id="WP_051429653.1">
    <property type="nucleotide sequence ID" value="NZ_CP033367.1"/>
</dbReference>
<dbReference type="SUPFAM" id="SSF46785">
    <property type="entry name" value="Winged helix' DNA-binding domain"/>
    <property type="match status" value="1"/>
</dbReference>
<dbReference type="CDD" id="cd08422">
    <property type="entry name" value="PBP2_CrgA_like"/>
    <property type="match status" value="1"/>
</dbReference>
<evidence type="ECO:0000256" key="2">
    <source>
        <dbReference type="ARBA" id="ARBA00023015"/>
    </source>
</evidence>
<protein>
    <submittedName>
        <fullName evidence="6">LysR family transcriptional regulator</fullName>
    </submittedName>
</protein>
<keyword evidence="4" id="KW-0804">Transcription</keyword>
<dbReference type="InterPro" id="IPR005119">
    <property type="entry name" value="LysR_subst-bd"/>
</dbReference>
<dbReference type="Pfam" id="PF03466">
    <property type="entry name" value="LysR_substrate"/>
    <property type="match status" value="1"/>
</dbReference>
<reference evidence="6 7" key="1">
    <citation type="submission" date="2018-10" db="EMBL/GenBank/DDBJ databases">
        <authorList>
            <person name="Perry B.J."/>
            <person name="Sullivan J.T."/>
            <person name="Murphy R.J.T."/>
            <person name="Ramsay J.P."/>
            <person name="Ronson C.W."/>
        </authorList>
    </citation>
    <scope>NUCLEOTIDE SEQUENCE [LARGE SCALE GENOMIC DNA]</scope>
    <source>
        <strain evidence="6 7">R88b</strain>
    </source>
</reference>
<dbReference type="PANTHER" id="PTHR30537:SF5">
    <property type="entry name" value="HTH-TYPE TRANSCRIPTIONAL ACTIVATOR TTDR-RELATED"/>
    <property type="match status" value="1"/>
</dbReference>
<dbReference type="AlphaFoldDB" id="A0A6M7WP94"/>
<evidence type="ECO:0000256" key="3">
    <source>
        <dbReference type="ARBA" id="ARBA00023125"/>
    </source>
</evidence>
<accession>A0A6M7WP94</accession>
<feature type="domain" description="HTH lysR-type" evidence="5">
    <location>
        <begin position="2"/>
        <end position="59"/>
    </location>
</feature>
<dbReference type="InterPro" id="IPR000847">
    <property type="entry name" value="LysR_HTH_N"/>
</dbReference>
<dbReference type="PROSITE" id="PS50931">
    <property type="entry name" value="HTH_LYSR"/>
    <property type="match status" value="1"/>
</dbReference>
<dbReference type="GO" id="GO:0043565">
    <property type="term" value="F:sequence-specific DNA binding"/>
    <property type="evidence" value="ECO:0007669"/>
    <property type="project" value="TreeGrafter"/>
</dbReference>
<sequence length="349" mass="38423">MIDLNDLRVFEKVAATSSFSVAGRALGLPKSTVSRNIARLEQQLGARLFQRTTRAVILTAAGEALQTRCVELMARIDETVTYVESLAGEPRGLLRISAGIGFGINVLSRHLPAFLARFPHVDVALDLTSRDLDLVAERVDVAIRMGPLPDSALVATRLGSVRRCLAAAPDYLSRHGTPLTPADLSTHECIEMPRGDGRTRTWHFYRGGEMATVDVRNRVSVNDALTIHQLVRNGSGLGMLSTYLCLDDFTEGRLVPLLTDWDIAPVEVNLLFPSKRELSQTVRSFVDFMREVSVPNEHWQGGILDMDRGLAPCVNLADEDGASTNTHDAAGRFRSRFKDVRAELKSTCR</sequence>
<keyword evidence="3" id="KW-0238">DNA-binding</keyword>
<dbReference type="EMBL" id="CP033367">
    <property type="protein sequence ID" value="QKD02439.1"/>
    <property type="molecule type" value="Genomic_DNA"/>
</dbReference>
<dbReference type="SUPFAM" id="SSF53850">
    <property type="entry name" value="Periplasmic binding protein-like II"/>
    <property type="match status" value="1"/>
</dbReference>
<dbReference type="InterPro" id="IPR036390">
    <property type="entry name" value="WH_DNA-bd_sf"/>
</dbReference>
<evidence type="ECO:0000259" key="5">
    <source>
        <dbReference type="PROSITE" id="PS50931"/>
    </source>
</evidence>
<evidence type="ECO:0000313" key="6">
    <source>
        <dbReference type="EMBL" id="QKD02439.1"/>
    </source>
</evidence>
<proteinExistence type="inferred from homology"/>
<dbReference type="InterPro" id="IPR036388">
    <property type="entry name" value="WH-like_DNA-bd_sf"/>
</dbReference>
<dbReference type="PANTHER" id="PTHR30537">
    <property type="entry name" value="HTH-TYPE TRANSCRIPTIONAL REGULATOR"/>
    <property type="match status" value="1"/>
</dbReference>
<dbReference type="Gene3D" id="1.10.10.10">
    <property type="entry name" value="Winged helix-like DNA-binding domain superfamily/Winged helix DNA-binding domain"/>
    <property type="match status" value="1"/>
</dbReference>
<organism evidence="6 7">
    <name type="scientific">Mesorhizobium loti R88b</name>
    <dbReference type="NCBI Taxonomy" id="935548"/>
    <lineage>
        <taxon>Bacteria</taxon>
        <taxon>Pseudomonadati</taxon>
        <taxon>Pseudomonadota</taxon>
        <taxon>Alphaproteobacteria</taxon>
        <taxon>Hyphomicrobiales</taxon>
        <taxon>Phyllobacteriaceae</taxon>
        <taxon>Mesorhizobium</taxon>
    </lineage>
</organism>
<evidence type="ECO:0000256" key="1">
    <source>
        <dbReference type="ARBA" id="ARBA00009437"/>
    </source>
</evidence>
<dbReference type="Proteomes" id="UP000503017">
    <property type="component" value="Chromosome"/>
</dbReference>
<dbReference type="Gene3D" id="3.40.190.290">
    <property type="match status" value="1"/>
</dbReference>
<gene>
    <name evidence="6" type="ORF">EB235_13780</name>
</gene>
<dbReference type="InterPro" id="IPR058163">
    <property type="entry name" value="LysR-type_TF_proteobact-type"/>
</dbReference>
<dbReference type="Pfam" id="PF00126">
    <property type="entry name" value="HTH_1"/>
    <property type="match status" value="1"/>
</dbReference>